<dbReference type="Gene3D" id="2.60.120.1440">
    <property type="match status" value="1"/>
</dbReference>
<dbReference type="InterPro" id="IPR032508">
    <property type="entry name" value="FecR_C"/>
</dbReference>
<dbReference type="InterPro" id="IPR006860">
    <property type="entry name" value="FecR"/>
</dbReference>
<sequence>MGKYISGNCSEEEKQKIDQWINEDPEHARMINDLKAIWEERPDRQEWDAEEGWNEFLNNLEKQDHSHLRLVKEASRRSKESYRISENRKVRGRPRFFKYRVAAAAVLFLVLAFASLFIYDRYNHSDSAEEATLVMQEIVAEKGQRSQFKLNDGTKIWLNGGSTIKVSAEFNSDIRKVYLEGEAFFDVASDPKRPFIIEAGQSITQVLGTKFGLQAYPDEDIRLVVQEGKVAFGGVKEENTIEVASNKMALMSGKDEIDVKNVENLGLYIGWVEGRLIFKNTPFKEVLKRLNRWYGIKYNLVDSSLTERTITGEFRDEAVSEVLDLITLTMGIDYEKKDGHITFMDKEDE</sequence>
<feature type="domain" description="Protein FecR C-terminal" evidence="3">
    <location>
        <begin position="275"/>
        <end position="342"/>
    </location>
</feature>
<dbReference type="Pfam" id="PF04773">
    <property type="entry name" value="FecR"/>
    <property type="match status" value="1"/>
</dbReference>
<keyword evidence="1" id="KW-0812">Transmembrane</keyword>
<feature type="transmembrane region" description="Helical" evidence="1">
    <location>
        <begin position="97"/>
        <end position="119"/>
    </location>
</feature>
<gene>
    <name evidence="4" type="ORF">J6I44_14730</name>
</gene>
<evidence type="ECO:0000313" key="4">
    <source>
        <dbReference type="EMBL" id="MCW9708118.1"/>
    </source>
</evidence>
<dbReference type="PANTHER" id="PTHR30273">
    <property type="entry name" value="PERIPLASMIC SIGNAL SENSOR AND SIGMA FACTOR ACTIVATOR FECR-RELATED"/>
    <property type="match status" value="1"/>
</dbReference>
<keyword evidence="1" id="KW-1133">Transmembrane helix</keyword>
<comment type="caution">
    <text evidence="4">The sequence shown here is derived from an EMBL/GenBank/DDBJ whole genome shotgun (WGS) entry which is preliminary data.</text>
</comment>
<dbReference type="InterPro" id="IPR012373">
    <property type="entry name" value="Ferrdict_sens_TM"/>
</dbReference>
<feature type="domain" description="FecR protein" evidence="2">
    <location>
        <begin position="137"/>
        <end position="230"/>
    </location>
</feature>
<dbReference type="Gene3D" id="3.55.50.30">
    <property type="match status" value="1"/>
</dbReference>
<dbReference type="PIRSF" id="PIRSF018266">
    <property type="entry name" value="FecR"/>
    <property type="match status" value="1"/>
</dbReference>
<organism evidence="4 5">
    <name type="scientific">Fodinibius salsisoli</name>
    <dbReference type="NCBI Taxonomy" id="2820877"/>
    <lineage>
        <taxon>Bacteria</taxon>
        <taxon>Pseudomonadati</taxon>
        <taxon>Balneolota</taxon>
        <taxon>Balneolia</taxon>
        <taxon>Balneolales</taxon>
        <taxon>Balneolaceae</taxon>
        <taxon>Fodinibius</taxon>
    </lineage>
</organism>
<keyword evidence="5" id="KW-1185">Reference proteome</keyword>
<evidence type="ECO:0000259" key="2">
    <source>
        <dbReference type="Pfam" id="PF04773"/>
    </source>
</evidence>
<evidence type="ECO:0000256" key="1">
    <source>
        <dbReference type="SAM" id="Phobius"/>
    </source>
</evidence>
<dbReference type="Pfam" id="PF16344">
    <property type="entry name" value="FecR_C"/>
    <property type="match status" value="1"/>
</dbReference>
<proteinExistence type="predicted"/>
<evidence type="ECO:0000313" key="5">
    <source>
        <dbReference type="Proteomes" id="UP001207918"/>
    </source>
</evidence>
<protein>
    <submittedName>
        <fullName evidence="4">FecR domain-containing protein</fullName>
    </submittedName>
</protein>
<evidence type="ECO:0000259" key="3">
    <source>
        <dbReference type="Pfam" id="PF16344"/>
    </source>
</evidence>
<name>A0ABT3PQI6_9BACT</name>
<keyword evidence="1" id="KW-0472">Membrane</keyword>
<dbReference type="PANTHER" id="PTHR30273:SF2">
    <property type="entry name" value="PROTEIN FECR"/>
    <property type="match status" value="1"/>
</dbReference>
<accession>A0ABT3PQI6</accession>
<dbReference type="RefSeq" id="WP_265766904.1">
    <property type="nucleotide sequence ID" value="NZ_JAGGJA010000010.1"/>
</dbReference>
<dbReference type="EMBL" id="JAGGJA010000010">
    <property type="protein sequence ID" value="MCW9708118.1"/>
    <property type="molecule type" value="Genomic_DNA"/>
</dbReference>
<reference evidence="4 5" key="1">
    <citation type="submission" date="2021-03" db="EMBL/GenBank/DDBJ databases">
        <title>Aliifodinibius sp. nov., a new bacterium isolated from saline soil.</title>
        <authorList>
            <person name="Galisteo C."/>
            <person name="De La Haba R."/>
            <person name="Sanchez-Porro C."/>
            <person name="Ventosa A."/>
        </authorList>
    </citation>
    <scope>NUCLEOTIDE SEQUENCE [LARGE SCALE GENOMIC DNA]</scope>
    <source>
        <strain evidence="4 5">1BSP15-2V2</strain>
    </source>
</reference>
<dbReference type="Proteomes" id="UP001207918">
    <property type="component" value="Unassembled WGS sequence"/>
</dbReference>